<gene>
    <name evidence="1" type="ORF">BC938DRAFT_473211</name>
</gene>
<evidence type="ECO:0000313" key="1">
    <source>
        <dbReference type="EMBL" id="RUS24702.1"/>
    </source>
</evidence>
<dbReference type="Proteomes" id="UP000274822">
    <property type="component" value="Unassembled WGS sequence"/>
</dbReference>
<dbReference type="EMBL" id="RBNJ01015212">
    <property type="protein sequence ID" value="RUS24702.1"/>
    <property type="molecule type" value="Genomic_DNA"/>
</dbReference>
<name>A0A433Q4Q5_9FUNG</name>
<comment type="caution">
    <text evidence="1">The sequence shown here is derived from an EMBL/GenBank/DDBJ whole genome shotgun (WGS) entry which is preliminary data.</text>
</comment>
<sequence>MLSLYFYLDPLQLPWNAASHDIEFVGINAHPQSCVKRPQPRNHHAIPPLLPPCCLGAHEYLLRHQVHAV</sequence>
<organism evidence="1 2">
    <name type="scientific">Jimgerdemannia flammicorona</name>
    <dbReference type="NCBI Taxonomy" id="994334"/>
    <lineage>
        <taxon>Eukaryota</taxon>
        <taxon>Fungi</taxon>
        <taxon>Fungi incertae sedis</taxon>
        <taxon>Mucoromycota</taxon>
        <taxon>Mucoromycotina</taxon>
        <taxon>Endogonomycetes</taxon>
        <taxon>Endogonales</taxon>
        <taxon>Endogonaceae</taxon>
        <taxon>Jimgerdemannia</taxon>
    </lineage>
</organism>
<evidence type="ECO:0000313" key="2">
    <source>
        <dbReference type="Proteomes" id="UP000274822"/>
    </source>
</evidence>
<accession>A0A433Q4Q5</accession>
<reference evidence="1 2" key="1">
    <citation type="journal article" date="2018" name="New Phytol.">
        <title>Phylogenomics of Endogonaceae and evolution of mycorrhizas within Mucoromycota.</title>
        <authorList>
            <person name="Chang Y."/>
            <person name="Desiro A."/>
            <person name="Na H."/>
            <person name="Sandor L."/>
            <person name="Lipzen A."/>
            <person name="Clum A."/>
            <person name="Barry K."/>
            <person name="Grigoriev I.V."/>
            <person name="Martin F.M."/>
            <person name="Stajich J.E."/>
            <person name="Smith M.E."/>
            <person name="Bonito G."/>
            <person name="Spatafora J.W."/>
        </authorList>
    </citation>
    <scope>NUCLEOTIDE SEQUENCE [LARGE SCALE GENOMIC DNA]</scope>
    <source>
        <strain evidence="1 2">AD002</strain>
    </source>
</reference>
<proteinExistence type="predicted"/>
<keyword evidence="2" id="KW-1185">Reference proteome</keyword>
<protein>
    <submittedName>
        <fullName evidence="1">Uncharacterized protein</fullName>
    </submittedName>
</protein>
<dbReference type="AlphaFoldDB" id="A0A433Q4Q5"/>